<keyword evidence="2" id="KW-1185">Reference proteome</keyword>
<dbReference type="Pfam" id="PF13246">
    <property type="entry name" value="Cation_ATPase"/>
    <property type="match status" value="1"/>
</dbReference>
<organism evidence="1 2">
    <name type="scientific">Xenotaenia resolanae</name>
    <dbReference type="NCBI Taxonomy" id="208358"/>
    <lineage>
        <taxon>Eukaryota</taxon>
        <taxon>Metazoa</taxon>
        <taxon>Chordata</taxon>
        <taxon>Craniata</taxon>
        <taxon>Vertebrata</taxon>
        <taxon>Euteleostomi</taxon>
        <taxon>Actinopterygii</taxon>
        <taxon>Neopterygii</taxon>
        <taxon>Teleostei</taxon>
        <taxon>Neoteleostei</taxon>
        <taxon>Acanthomorphata</taxon>
        <taxon>Ovalentaria</taxon>
        <taxon>Atherinomorphae</taxon>
        <taxon>Cyprinodontiformes</taxon>
        <taxon>Goodeidae</taxon>
        <taxon>Xenotaenia</taxon>
    </lineage>
</organism>
<feature type="non-terminal residue" evidence="1">
    <location>
        <position position="206"/>
    </location>
</feature>
<dbReference type="SUPFAM" id="SSF81660">
    <property type="entry name" value="Metal cation-transporting ATPase, ATP-binding domain N"/>
    <property type="match status" value="1"/>
</dbReference>
<dbReference type="Proteomes" id="UP001444071">
    <property type="component" value="Unassembled WGS sequence"/>
</dbReference>
<dbReference type="Gene3D" id="3.40.1110.10">
    <property type="entry name" value="Calcium-transporting ATPase, cytoplasmic domain N"/>
    <property type="match status" value="1"/>
</dbReference>
<dbReference type="InterPro" id="IPR023299">
    <property type="entry name" value="ATPase_P-typ_cyto_dom_N"/>
</dbReference>
<dbReference type="PANTHER" id="PTHR42861">
    <property type="entry name" value="CALCIUM-TRANSPORTING ATPASE"/>
    <property type="match status" value="1"/>
</dbReference>
<gene>
    <name evidence="1" type="primary">ATP2A2_3</name>
    <name evidence="1" type="ORF">XENORESO_014924</name>
</gene>
<evidence type="ECO:0000313" key="1">
    <source>
        <dbReference type="EMBL" id="MEQ2274152.1"/>
    </source>
</evidence>
<reference evidence="1 2" key="1">
    <citation type="submission" date="2021-06" db="EMBL/GenBank/DDBJ databases">
        <authorList>
            <person name="Palmer J.M."/>
        </authorList>
    </citation>
    <scope>NUCLEOTIDE SEQUENCE [LARGE SCALE GENOMIC DNA]</scope>
    <source>
        <strain evidence="1 2">XR_2019</strain>
        <tissue evidence="1">Muscle</tissue>
    </source>
</reference>
<accession>A0ABV0WYS9</accession>
<sequence length="206" mass="22962">MFIVESASGEHCCLNDYKDGSVVKCSQYDGLVEMASICALCNDSSLDYNEAKGVYEKVGEATETALCCLVEKMNVFDVDLKRLSHAERATACCSVIKQLMKKELTLEFSRDRKFMSVFCFSNKLTQFASGAKMFVKGAPEGLLERCNYIRVSDSGRVPLSPSVREQLLSTIREWGSLRCLAMATQDKPPDIQSLNLENPATFVNYE</sequence>
<name>A0ABV0WYS9_9TELE</name>
<evidence type="ECO:0000313" key="2">
    <source>
        <dbReference type="Proteomes" id="UP001444071"/>
    </source>
</evidence>
<dbReference type="EMBL" id="JAHRIM010074815">
    <property type="protein sequence ID" value="MEQ2274152.1"/>
    <property type="molecule type" value="Genomic_DNA"/>
</dbReference>
<proteinExistence type="predicted"/>
<comment type="caution">
    <text evidence="1">The sequence shown here is derived from an EMBL/GenBank/DDBJ whole genome shotgun (WGS) entry which is preliminary data.</text>
</comment>
<protein>
    <submittedName>
        <fullName evidence="1">Sarcoplasmic/endoplasmic reticulum calcium ATPase 2</fullName>
    </submittedName>
</protein>